<dbReference type="Proteomes" id="UP000186919">
    <property type="component" value="Unassembled WGS sequence"/>
</dbReference>
<proteinExistence type="predicted"/>
<feature type="domain" description="CAAX prenyl protease 2/Lysostaphin resistance protein A-like" evidence="2">
    <location>
        <begin position="90"/>
        <end position="184"/>
    </location>
</feature>
<evidence type="ECO:0000313" key="4">
    <source>
        <dbReference type="Proteomes" id="UP000186919"/>
    </source>
</evidence>
<feature type="transmembrane region" description="Helical" evidence="1">
    <location>
        <begin position="55"/>
        <end position="73"/>
    </location>
</feature>
<keyword evidence="1" id="KW-0472">Membrane</keyword>
<dbReference type="AlphaFoldDB" id="A0A179V6N6"/>
<sequence>MLALAVALAVWPGFLERFPQRWRPLIGAGASTALVVAAGTPLGLKPPRLGSGLRLGGAVALAVAAVVGASPTLRPVRSSMRGREIDLRPAVWLGLHIPVGTVWTEELAFRGVLQPLAAEAFGSRAGAVIQAVTFGLAHIRPARAAGDSIAGTVLVTGLFGGLLGWLRERSGSVAAPMLAHLALNEAGAVATLCVARPNVDLSRESASN</sequence>
<keyword evidence="1" id="KW-1133">Transmembrane helix</keyword>
<name>A0A179V6N6_9MYCO</name>
<accession>A0A179V6N6</accession>
<keyword evidence="1" id="KW-0812">Transmembrane</keyword>
<dbReference type="EMBL" id="LQYE01000029">
    <property type="protein sequence ID" value="OAT67560.1"/>
    <property type="molecule type" value="Genomic_DNA"/>
</dbReference>
<dbReference type="InterPro" id="IPR003675">
    <property type="entry name" value="Rce1/LyrA-like_dom"/>
</dbReference>
<organism evidence="3 4">
    <name type="scientific">Mycobacteroides immunogenum</name>
    <dbReference type="NCBI Taxonomy" id="83262"/>
    <lineage>
        <taxon>Bacteria</taxon>
        <taxon>Bacillati</taxon>
        <taxon>Actinomycetota</taxon>
        <taxon>Actinomycetes</taxon>
        <taxon>Mycobacteriales</taxon>
        <taxon>Mycobacteriaceae</taxon>
        <taxon>Mycobacteroides</taxon>
    </lineage>
</organism>
<dbReference type="GO" id="GO:0004175">
    <property type="term" value="F:endopeptidase activity"/>
    <property type="evidence" value="ECO:0007669"/>
    <property type="project" value="UniProtKB-ARBA"/>
</dbReference>
<dbReference type="Pfam" id="PF02517">
    <property type="entry name" value="Rce1-like"/>
    <property type="match status" value="1"/>
</dbReference>
<gene>
    <name evidence="3" type="ORF">AWB85_12400</name>
</gene>
<evidence type="ECO:0000313" key="3">
    <source>
        <dbReference type="EMBL" id="OAT67560.1"/>
    </source>
</evidence>
<dbReference type="PIRSF" id="PIRSF026622">
    <property type="entry name" value="Proteas_026622"/>
    <property type="match status" value="1"/>
</dbReference>
<evidence type="ECO:0000259" key="2">
    <source>
        <dbReference type="Pfam" id="PF02517"/>
    </source>
</evidence>
<reference evidence="3 4" key="1">
    <citation type="submission" date="2016-01" db="EMBL/GenBank/DDBJ databases">
        <title>Mycobacterium immunogenum strain CD11_6 genome sequencing and assembly.</title>
        <authorList>
            <person name="Kaur G."/>
            <person name="Nair G.R."/>
            <person name="Mayilraj S."/>
        </authorList>
    </citation>
    <scope>NUCLEOTIDE SEQUENCE [LARGE SCALE GENOMIC DNA]</scope>
    <source>
        <strain evidence="3 4">CD11-6</strain>
    </source>
</reference>
<feature type="transmembrane region" description="Helical" evidence="1">
    <location>
        <begin position="25"/>
        <end position="43"/>
    </location>
</feature>
<evidence type="ECO:0000256" key="1">
    <source>
        <dbReference type="SAM" id="Phobius"/>
    </source>
</evidence>
<protein>
    <submittedName>
        <fullName evidence="3">Abortive phage infection protein</fullName>
    </submittedName>
</protein>
<dbReference type="GO" id="GO:0080120">
    <property type="term" value="P:CAAX-box protein maturation"/>
    <property type="evidence" value="ECO:0007669"/>
    <property type="project" value="UniProtKB-ARBA"/>
</dbReference>
<dbReference type="InterPro" id="IPR015837">
    <property type="entry name" value="UCP026622_CAAX_protease"/>
</dbReference>
<comment type="caution">
    <text evidence="3">The sequence shown here is derived from an EMBL/GenBank/DDBJ whole genome shotgun (WGS) entry which is preliminary data.</text>
</comment>